<keyword evidence="1" id="KW-0496">Mitochondrion</keyword>
<name>A0A101LWQ2_PICGL</name>
<organism evidence="1">
    <name type="scientific">Picea glauca</name>
    <name type="common">White spruce</name>
    <name type="synonym">Pinus glauca</name>
    <dbReference type="NCBI Taxonomy" id="3330"/>
    <lineage>
        <taxon>Eukaryota</taxon>
        <taxon>Viridiplantae</taxon>
        <taxon>Streptophyta</taxon>
        <taxon>Embryophyta</taxon>
        <taxon>Tracheophyta</taxon>
        <taxon>Spermatophyta</taxon>
        <taxon>Pinopsida</taxon>
        <taxon>Pinidae</taxon>
        <taxon>Conifers I</taxon>
        <taxon>Pinales</taxon>
        <taxon>Pinaceae</taxon>
        <taxon>Picea</taxon>
    </lineage>
</organism>
<gene>
    <name evidence="1" type="ORF">ABT39_MTgene1415</name>
</gene>
<comment type="caution">
    <text evidence="1">The sequence shown here is derived from an EMBL/GenBank/DDBJ whole genome shotgun (WGS) entry which is preliminary data.</text>
</comment>
<sequence>MWRKEVILMSGEFTAKEVDTKEVEVAAEQDQCGAIISMRWDIYIGIVCTLEGQDLVTAGPWVILLKTVRTYWISGRLERGRRMLTWLALSLDLLEEIEAHGREILFLVP</sequence>
<dbReference type="EMBL" id="LKAM01000010">
    <property type="protein sequence ID" value="KUM46735.1"/>
    <property type="molecule type" value="Genomic_DNA"/>
</dbReference>
<dbReference type="AlphaFoldDB" id="A0A101LWQ2"/>
<protein>
    <submittedName>
        <fullName evidence="1">Uncharacterized protein</fullName>
    </submittedName>
</protein>
<evidence type="ECO:0000313" key="1">
    <source>
        <dbReference type="EMBL" id="KUM46735.1"/>
    </source>
</evidence>
<proteinExistence type="predicted"/>
<accession>A0A101LWQ2</accession>
<geneLocation type="mitochondrion" evidence="1"/>
<reference evidence="1" key="1">
    <citation type="journal article" date="2015" name="Genome Biol. Evol.">
        <title>Organellar Genomes of White Spruce (Picea glauca): Assembly and Annotation.</title>
        <authorList>
            <person name="Jackman S.D."/>
            <person name="Warren R.L."/>
            <person name="Gibb E.A."/>
            <person name="Vandervalk B.P."/>
            <person name="Mohamadi H."/>
            <person name="Chu J."/>
            <person name="Raymond A."/>
            <person name="Pleasance S."/>
            <person name="Coope R."/>
            <person name="Wildung M.R."/>
            <person name="Ritland C.E."/>
            <person name="Bousquet J."/>
            <person name="Jones S.J."/>
            <person name="Bohlmann J."/>
            <person name="Birol I."/>
        </authorList>
    </citation>
    <scope>NUCLEOTIDE SEQUENCE [LARGE SCALE GENOMIC DNA]</scope>
    <source>
        <tissue evidence="1">Flushing bud</tissue>
    </source>
</reference>